<reference evidence="2 3" key="1">
    <citation type="submission" date="2022-10" db="EMBL/GenBank/DDBJ databases">
        <title>Identification of biosynthetic pathway for the production of the potent trypsin inhibitor radiosumin.</title>
        <authorList>
            <person name="Fewer D.P."/>
            <person name="Delbaje E."/>
            <person name="Ouyang X."/>
            <person name="Agostino P.D."/>
            <person name="Wahlsten M."/>
            <person name="Jokela J."/>
            <person name="Permi P."/>
            <person name="Haapaniemi E."/>
            <person name="Koistinen H."/>
        </authorList>
    </citation>
    <scope>NUCLEOTIDE SEQUENCE [LARGE SCALE GENOMIC DNA]</scope>
    <source>
        <strain evidence="2 3">NIES-515</strain>
    </source>
</reference>
<keyword evidence="3" id="KW-1185">Reference proteome</keyword>
<evidence type="ECO:0000313" key="3">
    <source>
        <dbReference type="Proteomes" id="UP001526143"/>
    </source>
</evidence>
<keyword evidence="1" id="KW-1277">Toxin-antitoxin system</keyword>
<dbReference type="InterPro" id="IPR007712">
    <property type="entry name" value="RelE/ParE_toxin"/>
</dbReference>
<dbReference type="Gene3D" id="3.30.2310.20">
    <property type="entry name" value="RelE-like"/>
    <property type="match status" value="1"/>
</dbReference>
<dbReference type="InterPro" id="IPR035093">
    <property type="entry name" value="RelE/ParE_toxin_dom_sf"/>
</dbReference>
<protein>
    <submittedName>
        <fullName evidence="2">Type II toxin-antitoxin system mRNA interferase toxin, RelE/StbE family</fullName>
    </submittedName>
</protein>
<evidence type="ECO:0000256" key="1">
    <source>
        <dbReference type="ARBA" id="ARBA00022649"/>
    </source>
</evidence>
<comment type="caution">
    <text evidence="2">The sequence shown here is derived from an EMBL/GenBank/DDBJ whole genome shotgun (WGS) entry which is preliminary data.</text>
</comment>
<dbReference type="NCBIfam" id="TIGR02385">
    <property type="entry name" value="RelE_StbE"/>
    <property type="match status" value="1"/>
</dbReference>
<dbReference type="EMBL" id="JAOWRF010000034">
    <property type="protein sequence ID" value="MCV3212347.1"/>
    <property type="molecule type" value="Genomic_DNA"/>
</dbReference>
<proteinExistence type="predicted"/>
<accession>A0ABT3AT99</accession>
<dbReference type="SUPFAM" id="SSF143011">
    <property type="entry name" value="RelE-like"/>
    <property type="match status" value="1"/>
</dbReference>
<organism evidence="2 3">
    <name type="scientific">Plectonema radiosum NIES-515</name>
    <dbReference type="NCBI Taxonomy" id="2986073"/>
    <lineage>
        <taxon>Bacteria</taxon>
        <taxon>Bacillati</taxon>
        <taxon>Cyanobacteriota</taxon>
        <taxon>Cyanophyceae</taxon>
        <taxon>Oscillatoriophycideae</taxon>
        <taxon>Oscillatoriales</taxon>
        <taxon>Microcoleaceae</taxon>
        <taxon>Plectonema</taxon>
    </lineage>
</organism>
<dbReference type="Pfam" id="PF15738">
    <property type="entry name" value="YafQ_toxin"/>
    <property type="match status" value="1"/>
</dbReference>
<gene>
    <name evidence="2" type="ORF">OGM63_02175</name>
</gene>
<name>A0ABT3AT99_9CYAN</name>
<evidence type="ECO:0000313" key="2">
    <source>
        <dbReference type="EMBL" id="MCV3212347.1"/>
    </source>
</evidence>
<dbReference type="Proteomes" id="UP001526143">
    <property type="component" value="Unassembled WGS sequence"/>
</dbReference>
<sequence>MRNLIWSSTFVRAFKRLVKKNPELRPQIEQVLQQIAEDPFLPNLRTHKLKGDLSGRWSCSIDYSNRILFNFVTNSDSGEEEILLLTLGSHDDVY</sequence>
<dbReference type="RefSeq" id="WP_263743857.1">
    <property type="nucleotide sequence ID" value="NZ_JAOWRF010000034.1"/>
</dbReference>
<dbReference type="InterPro" id="IPR004386">
    <property type="entry name" value="Toxin_YafQ-like"/>
</dbReference>